<keyword evidence="6" id="KW-0769">Symport</keyword>
<comment type="similarity">
    <text evidence="2">Belongs to the major facilitator superfamily. Sugar transporter (TC 2.A.1.1) family.</text>
</comment>
<comment type="subcellular location">
    <subcellularLocation>
        <location evidence="1">Membrane</location>
        <topology evidence="1">Multi-pass membrane protein</topology>
    </subcellularLocation>
</comment>
<dbReference type="Gene3D" id="1.20.1250.20">
    <property type="entry name" value="MFS general substrate transporter like domains"/>
    <property type="match status" value="1"/>
</dbReference>
<feature type="transmembrane region" description="Helical" evidence="10">
    <location>
        <begin position="229"/>
        <end position="253"/>
    </location>
</feature>
<dbReference type="EMBL" id="JACGWN010000015">
    <property type="protein sequence ID" value="KAL0400969.1"/>
    <property type="molecule type" value="Genomic_DNA"/>
</dbReference>
<comment type="caution">
    <text evidence="12">The sequence shown here is derived from an EMBL/GenBank/DDBJ whole genome shotgun (WGS) entry which is preliminary data.</text>
</comment>
<dbReference type="PROSITE" id="PS50850">
    <property type="entry name" value="MFS"/>
    <property type="match status" value="1"/>
</dbReference>
<keyword evidence="7 10" id="KW-1133">Transmembrane helix</keyword>
<evidence type="ECO:0000256" key="7">
    <source>
        <dbReference type="ARBA" id="ARBA00022989"/>
    </source>
</evidence>
<evidence type="ECO:0000256" key="10">
    <source>
        <dbReference type="SAM" id="Phobius"/>
    </source>
</evidence>
<sequence length="323" mass="35960">MRDGGRGWRISLAMAALPASILTVGGLFLPETPNSLIQHDSDQEKAKGMLQKIRGVDDVQAEFDDLIAASNASKTIKHPFKKIIDRKYRPQLVMSIAIPFFQQLTGINVIAFYAPILFRTTGSGASASLLSSVIIGIVGLIMILVSLLVVDKVGRRALFHIGGILMFVPQSMIEGIMAAKLGDRGELSHRYSISVLILICVYIAGFGLSWGSLGWLVTSEIFPLEIRSVAQSINVATGFLFTFIVAQTFLAMLCHFKSAIFFFFAAWVALMTGFVYILLPETKDVPIETMYKIWREHWFWKRFVDYGDEQEGNKKGLFFSFVV</sequence>
<dbReference type="PANTHER" id="PTHR23500:SF30">
    <property type="entry name" value="SUGAR TRANSPORT PROTEIN 3"/>
    <property type="match status" value="1"/>
</dbReference>
<dbReference type="PRINTS" id="PR00171">
    <property type="entry name" value="SUGRTRNSPORT"/>
</dbReference>
<name>A0AAW2T8Z9_9LAMI</name>
<dbReference type="InterPro" id="IPR005828">
    <property type="entry name" value="MFS_sugar_transport-like"/>
</dbReference>
<dbReference type="GO" id="GO:0016020">
    <property type="term" value="C:membrane"/>
    <property type="evidence" value="ECO:0007669"/>
    <property type="project" value="UniProtKB-SubCell"/>
</dbReference>
<dbReference type="GO" id="GO:0015293">
    <property type="term" value="F:symporter activity"/>
    <property type="evidence" value="ECO:0007669"/>
    <property type="project" value="UniProtKB-KW"/>
</dbReference>
<feature type="transmembrane region" description="Helical" evidence="10">
    <location>
        <begin position="128"/>
        <end position="150"/>
    </location>
</feature>
<dbReference type="Pfam" id="PF00083">
    <property type="entry name" value="Sugar_tr"/>
    <property type="match status" value="1"/>
</dbReference>
<dbReference type="FunFam" id="1.20.1250.20:FF:000931">
    <property type="entry name" value="Sugar transport protein 3"/>
    <property type="match status" value="1"/>
</dbReference>
<keyword evidence="3" id="KW-0813">Transport</keyword>
<accession>A0AAW2T8Z9</accession>
<dbReference type="SUPFAM" id="SSF103473">
    <property type="entry name" value="MFS general substrate transporter"/>
    <property type="match status" value="1"/>
</dbReference>
<evidence type="ECO:0000313" key="12">
    <source>
        <dbReference type="EMBL" id="KAL0400969.1"/>
    </source>
</evidence>
<dbReference type="InterPro" id="IPR036259">
    <property type="entry name" value="MFS_trans_sf"/>
</dbReference>
<evidence type="ECO:0000256" key="8">
    <source>
        <dbReference type="ARBA" id="ARBA00023136"/>
    </source>
</evidence>
<evidence type="ECO:0000256" key="3">
    <source>
        <dbReference type="ARBA" id="ARBA00022448"/>
    </source>
</evidence>
<evidence type="ECO:0000256" key="5">
    <source>
        <dbReference type="ARBA" id="ARBA00022692"/>
    </source>
</evidence>
<reference evidence="12" key="2">
    <citation type="journal article" date="2024" name="Plant">
        <title>Genomic evolution and insights into agronomic trait innovations of Sesamum species.</title>
        <authorList>
            <person name="Miao H."/>
            <person name="Wang L."/>
            <person name="Qu L."/>
            <person name="Liu H."/>
            <person name="Sun Y."/>
            <person name="Le M."/>
            <person name="Wang Q."/>
            <person name="Wei S."/>
            <person name="Zheng Y."/>
            <person name="Lin W."/>
            <person name="Duan Y."/>
            <person name="Cao H."/>
            <person name="Xiong S."/>
            <person name="Wang X."/>
            <person name="Wei L."/>
            <person name="Li C."/>
            <person name="Ma Q."/>
            <person name="Ju M."/>
            <person name="Zhao R."/>
            <person name="Li G."/>
            <person name="Mu C."/>
            <person name="Tian Q."/>
            <person name="Mei H."/>
            <person name="Zhang T."/>
            <person name="Gao T."/>
            <person name="Zhang H."/>
        </authorList>
    </citation>
    <scope>NUCLEOTIDE SEQUENCE</scope>
    <source>
        <strain evidence="12">KEN1</strain>
    </source>
</reference>
<feature type="transmembrane region" description="Helical" evidence="10">
    <location>
        <begin position="259"/>
        <end position="279"/>
    </location>
</feature>
<dbReference type="InterPro" id="IPR045262">
    <property type="entry name" value="STP/PLT_plant"/>
</dbReference>
<comment type="similarity">
    <text evidence="9">Belongs to the major facilitator superfamily. Phosphate:H(+) symporter (TC 2.A.1.9) family.</text>
</comment>
<evidence type="ECO:0000256" key="4">
    <source>
        <dbReference type="ARBA" id="ARBA00022597"/>
    </source>
</evidence>
<evidence type="ECO:0000259" key="11">
    <source>
        <dbReference type="PROSITE" id="PS50850"/>
    </source>
</evidence>
<evidence type="ECO:0000256" key="9">
    <source>
        <dbReference type="ARBA" id="ARBA00044504"/>
    </source>
</evidence>
<dbReference type="PANTHER" id="PTHR23500">
    <property type="entry name" value="SOLUTE CARRIER FAMILY 2, FACILITATED GLUCOSE TRANSPORTER"/>
    <property type="match status" value="1"/>
</dbReference>
<proteinExistence type="inferred from homology"/>
<feature type="transmembrane region" description="Helical" evidence="10">
    <location>
        <begin position="157"/>
        <end position="179"/>
    </location>
</feature>
<dbReference type="AlphaFoldDB" id="A0AAW2T8Z9"/>
<feature type="transmembrane region" description="Helical" evidence="10">
    <location>
        <begin position="191"/>
        <end position="217"/>
    </location>
</feature>
<organism evidence="12">
    <name type="scientific">Sesamum latifolium</name>
    <dbReference type="NCBI Taxonomy" id="2727402"/>
    <lineage>
        <taxon>Eukaryota</taxon>
        <taxon>Viridiplantae</taxon>
        <taxon>Streptophyta</taxon>
        <taxon>Embryophyta</taxon>
        <taxon>Tracheophyta</taxon>
        <taxon>Spermatophyta</taxon>
        <taxon>Magnoliopsida</taxon>
        <taxon>eudicotyledons</taxon>
        <taxon>Gunneridae</taxon>
        <taxon>Pentapetalae</taxon>
        <taxon>asterids</taxon>
        <taxon>lamiids</taxon>
        <taxon>Lamiales</taxon>
        <taxon>Pedaliaceae</taxon>
        <taxon>Sesamum</taxon>
    </lineage>
</organism>
<reference evidence="12" key="1">
    <citation type="submission" date="2020-06" db="EMBL/GenBank/DDBJ databases">
        <authorList>
            <person name="Li T."/>
            <person name="Hu X."/>
            <person name="Zhang T."/>
            <person name="Song X."/>
            <person name="Zhang H."/>
            <person name="Dai N."/>
            <person name="Sheng W."/>
            <person name="Hou X."/>
            <person name="Wei L."/>
        </authorList>
    </citation>
    <scope>NUCLEOTIDE SEQUENCE</scope>
    <source>
        <strain evidence="12">KEN1</strain>
        <tissue evidence="12">Leaf</tissue>
    </source>
</reference>
<feature type="domain" description="Major facilitator superfamily (MFS) profile" evidence="11">
    <location>
        <begin position="1"/>
        <end position="283"/>
    </location>
</feature>
<keyword evidence="4" id="KW-0762">Sugar transport</keyword>
<evidence type="ECO:0000256" key="2">
    <source>
        <dbReference type="ARBA" id="ARBA00010992"/>
    </source>
</evidence>
<feature type="transmembrane region" description="Helical" evidence="10">
    <location>
        <begin position="92"/>
        <end position="116"/>
    </location>
</feature>
<dbReference type="InterPro" id="IPR005829">
    <property type="entry name" value="Sugar_transporter_CS"/>
</dbReference>
<protein>
    <submittedName>
        <fullName evidence="12">Hexose carrier protein HEX6</fullName>
    </submittedName>
</protein>
<keyword evidence="8 10" id="KW-0472">Membrane</keyword>
<feature type="transmembrane region" description="Helical" evidence="10">
    <location>
        <begin position="12"/>
        <end position="29"/>
    </location>
</feature>
<evidence type="ECO:0000256" key="1">
    <source>
        <dbReference type="ARBA" id="ARBA00004141"/>
    </source>
</evidence>
<evidence type="ECO:0000256" key="6">
    <source>
        <dbReference type="ARBA" id="ARBA00022847"/>
    </source>
</evidence>
<keyword evidence="5 10" id="KW-0812">Transmembrane</keyword>
<dbReference type="GO" id="GO:0015144">
    <property type="term" value="F:carbohydrate transmembrane transporter activity"/>
    <property type="evidence" value="ECO:0007669"/>
    <property type="project" value="InterPro"/>
</dbReference>
<gene>
    <name evidence="12" type="ORF">Slati_4126800</name>
</gene>
<dbReference type="InterPro" id="IPR003663">
    <property type="entry name" value="Sugar/inositol_transpt"/>
</dbReference>
<dbReference type="PROSITE" id="PS00216">
    <property type="entry name" value="SUGAR_TRANSPORT_1"/>
    <property type="match status" value="1"/>
</dbReference>
<dbReference type="InterPro" id="IPR020846">
    <property type="entry name" value="MFS_dom"/>
</dbReference>